<dbReference type="Gene3D" id="1.10.3470.10">
    <property type="entry name" value="ABC transporter involved in vitamin B12 uptake, BtuC"/>
    <property type="match status" value="1"/>
</dbReference>
<evidence type="ECO:0000313" key="10">
    <source>
        <dbReference type="Proteomes" id="UP000186857"/>
    </source>
</evidence>
<feature type="transmembrane region" description="Helical" evidence="8">
    <location>
        <begin position="206"/>
        <end position="231"/>
    </location>
</feature>
<dbReference type="InterPro" id="IPR000522">
    <property type="entry name" value="ABC_transptr_permease_BtuC"/>
</dbReference>
<dbReference type="OrthoDB" id="9782305at2"/>
<dbReference type="PANTHER" id="PTHR30472:SF1">
    <property type="entry name" value="FE(3+) DICITRATE TRANSPORT SYSTEM PERMEASE PROTEIN FECC-RELATED"/>
    <property type="match status" value="1"/>
</dbReference>
<sequence>MVEIALRAQPETGRAATRVPTGVVVIVLAVLTVLLCLVSLAVGSQSLTLEELVSAFVPGERTVASIIVWQLRMPRTVLAAMVGAALAVAGVVMQGLTRNPLAEPGILGVNAGASLSVVLSMSLLGLTDVREFLWFAFAGAALAAFLVHLISVRSADAGPARLVLAGVALGASLRSITGTVTMYDSVTFDSYRFWVLGSLVDRDAELLVWVAPFLVVGLVLALASGLTLNALALGEEQAKALGVSPRRARALALTSITLLCGASTAAVGPISFVGLVVPHVLRLVLGADQRKLLAVSVVAGPVLLLAADILGRVILDSGEMEAGVVTAFIGGPVLLLMVIQRMGVRGR</sequence>
<dbReference type="GO" id="GO:0022857">
    <property type="term" value="F:transmembrane transporter activity"/>
    <property type="evidence" value="ECO:0007669"/>
    <property type="project" value="InterPro"/>
</dbReference>
<feature type="transmembrane region" description="Helical" evidence="8">
    <location>
        <begin position="76"/>
        <end position="93"/>
    </location>
</feature>
<dbReference type="AlphaFoldDB" id="A0A1Q8VB93"/>
<dbReference type="GO" id="GO:0033214">
    <property type="term" value="P:siderophore-iron import into cell"/>
    <property type="evidence" value="ECO:0007669"/>
    <property type="project" value="TreeGrafter"/>
</dbReference>
<evidence type="ECO:0000256" key="7">
    <source>
        <dbReference type="ARBA" id="ARBA00023136"/>
    </source>
</evidence>
<evidence type="ECO:0000313" key="9">
    <source>
        <dbReference type="EMBL" id="OLO45365.1"/>
    </source>
</evidence>
<comment type="caution">
    <text evidence="9">The sequence shown here is derived from an EMBL/GenBank/DDBJ whole genome shotgun (WGS) entry which is preliminary data.</text>
</comment>
<keyword evidence="6 8" id="KW-1133">Transmembrane helix</keyword>
<dbReference type="SUPFAM" id="SSF81345">
    <property type="entry name" value="ABC transporter involved in vitamin B12 uptake, BtuC"/>
    <property type="match status" value="1"/>
</dbReference>
<proteinExistence type="inferred from homology"/>
<dbReference type="RefSeq" id="WP_075376320.1">
    <property type="nucleotide sequence ID" value="NZ_MSKJ01000007.1"/>
</dbReference>
<dbReference type="GO" id="GO:0005886">
    <property type="term" value="C:plasma membrane"/>
    <property type="evidence" value="ECO:0007669"/>
    <property type="project" value="UniProtKB-SubCell"/>
</dbReference>
<evidence type="ECO:0000256" key="5">
    <source>
        <dbReference type="ARBA" id="ARBA00022692"/>
    </source>
</evidence>
<keyword evidence="7 8" id="KW-0472">Membrane</keyword>
<dbReference type="CDD" id="cd06550">
    <property type="entry name" value="TM_ABC_iron-siderophores_like"/>
    <property type="match status" value="1"/>
</dbReference>
<dbReference type="FunFam" id="1.10.3470.10:FF:000001">
    <property type="entry name" value="Vitamin B12 ABC transporter permease BtuC"/>
    <property type="match status" value="1"/>
</dbReference>
<evidence type="ECO:0000256" key="2">
    <source>
        <dbReference type="ARBA" id="ARBA00007935"/>
    </source>
</evidence>
<organism evidence="9 10">
    <name type="scientific">Actinomyces oris</name>
    <dbReference type="NCBI Taxonomy" id="544580"/>
    <lineage>
        <taxon>Bacteria</taxon>
        <taxon>Bacillati</taxon>
        <taxon>Actinomycetota</taxon>
        <taxon>Actinomycetes</taxon>
        <taxon>Actinomycetales</taxon>
        <taxon>Actinomycetaceae</taxon>
        <taxon>Actinomyces</taxon>
    </lineage>
</organism>
<keyword evidence="3" id="KW-0813">Transport</keyword>
<evidence type="ECO:0000256" key="8">
    <source>
        <dbReference type="SAM" id="Phobius"/>
    </source>
</evidence>
<feature type="transmembrane region" description="Helical" evidence="8">
    <location>
        <begin position="292"/>
        <end position="310"/>
    </location>
</feature>
<feature type="transmembrane region" description="Helical" evidence="8">
    <location>
        <begin position="162"/>
        <end position="186"/>
    </location>
</feature>
<dbReference type="Pfam" id="PF01032">
    <property type="entry name" value="FecCD"/>
    <property type="match status" value="1"/>
</dbReference>
<evidence type="ECO:0000256" key="3">
    <source>
        <dbReference type="ARBA" id="ARBA00022448"/>
    </source>
</evidence>
<feature type="transmembrane region" description="Helical" evidence="8">
    <location>
        <begin position="105"/>
        <end position="126"/>
    </location>
</feature>
<keyword evidence="4" id="KW-1003">Cell membrane</keyword>
<evidence type="ECO:0000256" key="6">
    <source>
        <dbReference type="ARBA" id="ARBA00022989"/>
    </source>
</evidence>
<name>A0A1Q8VB93_9ACTO</name>
<comment type="subcellular location">
    <subcellularLocation>
        <location evidence="1">Cell membrane</location>
        <topology evidence="1">Multi-pass membrane protein</topology>
    </subcellularLocation>
</comment>
<feature type="transmembrane region" description="Helical" evidence="8">
    <location>
        <begin position="132"/>
        <end position="150"/>
    </location>
</feature>
<accession>A0A1Q8VB93</accession>
<dbReference type="EMBL" id="MSKJ01000007">
    <property type="protein sequence ID" value="OLO45365.1"/>
    <property type="molecule type" value="Genomic_DNA"/>
</dbReference>
<gene>
    <name evidence="9" type="ORF">BKH29_03795</name>
</gene>
<feature type="transmembrane region" description="Helical" evidence="8">
    <location>
        <begin position="21"/>
        <end position="42"/>
    </location>
</feature>
<evidence type="ECO:0000256" key="4">
    <source>
        <dbReference type="ARBA" id="ARBA00022475"/>
    </source>
</evidence>
<dbReference type="InterPro" id="IPR037294">
    <property type="entry name" value="ABC_BtuC-like"/>
</dbReference>
<dbReference type="Proteomes" id="UP000186857">
    <property type="component" value="Unassembled WGS sequence"/>
</dbReference>
<feature type="transmembrane region" description="Helical" evidence="8">
    <location>
        <begin position="251"/>
        <end position="272"/>
    </location>
</feature>
<dbReference type="PANTHER" id="PTHR30472">
    <property type="entry name" value="FERRIC ENTEROBACTIN TRANSPORT SYSTEM PERMEASE PROTEIN"/>
    <property type="match status" value="1"/>
</dbReference>
<keyword evidence="5 8" id="KW-0812">Transmembrane</keyword>
<reference evidence="9 10" key="1">
    <citation type="submission" date="2016-12" db="EMBL/GenBank/DDBJ databases">
        <title>Genomic Comparison of strains in the 'Actinomyces naeslundii' Group.</title>
        <authorList>
            <person name="Mughal S.R."/>
            <person name="Do T."/>
            <person name="Gilbert S.C."/>
            <person name="Witherden E.A."/>
            <person name="Didelot X."/>
            <person name="Beighton D."/>
        </authorList>
    </citation>
    <scope>NUCLEOTIDE SEQUENCE [LARGE SCALE GENOMIC DNA]</scope>
    <source>
        <strain evidence="9 10">CCUG 33920</strain>
    </source>
</reference>
<comment type="similarity">
    <text evidence="2">Belongs to the binding-protein-dependent transport system permease family. FecCD subfamily.</text>
</comment>
<feature type="transmembrane region" description="Helical" evidence="8">
    <location>
        <begin position="322"/>
        <end position="339"/>
    </location>
</feature>
<protein>
    <submittedName>
        <fullName evidence="9">Iron ABC transporter permease</fullName>
    </submittedName>
</protein>
<evidence type="ECO:0000256" key="1">
    <source>
        <dbReference type="ARBA" id="ARBA00004651"/>
    </source>
</evidence>